<name>A0ACB8UZZ6_9EURO</name>
<protein>
    <submittedName>
        <fullName evidence="1">Uncharacterized protein</fullName>
    </submittedName>
</protein>
<evidence type="ECO:0000313" key="1">
    <source>
        <dbReference type="EMBL" id="KAI2389434.1"/>
    </source>
</evidence>
<sequence length="157" mass="17812">MSGREICINSSSPREEAIKFVTNDYKYRLKVDSFIDAGRPSGLDSHVAPVTRSFQLDPKTSEYKCTYETAKKGIKGTVFETGQSFTIRDDFDFANPTSTGKGYHVNVQLGTETRAYCSGRYSENDYYDRTNMTGERYFIDGKDDAAAWYTSNYSIKQ</sequence>
<accession>A0ACB8UZZ6</accession>
<gene>
    <name evidence="1" type="ORF">LOY88_002153</name>
</gene>
<dbReference type="EMBL" id="JALBCA010000024">
    <property type="protein sequence ID" value="KAI2389434.1"/>
    <property type="molecule type" value="Genomic_DNA"/>
</dbReference>
<reference evidence="1" key="1">
    <citation type="journal article" date="2022" name="bioRxiv">
        <title>Population genetic analysis of Ophidiomyces ophidiicola, the causative agent of snake fungal disease, indicates recent introductions to the USA.</title>
        <authorList>
            <person name="Ladner J.T."/>
            <person name="Palmer J.M."/>
            <person name="Ettinger C.L."/>
            <person name="Stajich J.E."/>
            <person name="Farrell T.M."/>
            <person name="Glorioso B.M."/>
            <person name="Lawson B."/>
            <person name="Price S.J."/>
            <person name="Stengle A.G."/>
            <person name="Grear D.A."/>
            <person name="Lorch J.M."/>
        </authorList>
    </citation>
    <scope>NUCLEOTIDE SEQUENCE</scope>
    <source>
        <strain evidence="1">NWHC 24266-5</strain>
    </source>
</reference>
<comment type="caution">
    <text evidence="1">The sequence shown here is derived from an EMBL/GenBank/DDBJ whole genome shotgun (WGS) entry which is preliminary data.</text>
</comment>
<proteinExistence type="predicted"/>
<organism evidence="1">
    <name type="scientific">Ophidiomyces ophidiicola</name>
    <dbReference type="NCBI Taxonomy" id="1387563"/>
    <lineage>
        <taxon>Eukaryota</taxon>
        <taxon>Fungi</taxon>
        <taxon>Dikarya</taxon>
        <taxon>Ascomycota</taxon>
        <taxon>Pezizomycotina</taxon>
        <taxon>Eurotiomycetes</taxon>
        <taxon>Eurotiomycetidae</taxon>
        <taxon>Onygenales</taxon>
        <taxon>Onygenaceae</taxon>
        <taxon>Ophidiomyces</taxon>
    </lineage>
</organism>